<reference evidence="5 6" key="1">
    <citation type="submission" date="2023-08" db="EMBL/GenBank/DDBJ databases">
        <title>Black Yeasts Isolated from many extreme environments.</title>
        <authorList>
            <person name="Coleine C."/>
            <person name="Stajich J.E."/>
            <person name="Selbmann L."/>
        </authorList>
    </citation>
    <scope>NUCLEOTIDE SEQUENCE [LARGE SCALE GENOMIC DNA]</scope>
    <source>
        <strain evidence="5 6">CCFEE 5792</strain>
    </source>
</reference>
<dbReference type="InterPro" id="IPR056693">
    <property type="entry name" value="DUF7791"/>
</dbReference>
<dbReference type="InterPro" id="IPR056884">
    <property type="entry name" value="NPHP3-like_N"/>
</dbReference>
<feature type="domain" description="DUF7791" evidence="4">
    <location>
        <begin position="405"/>
        <end position="512"/>
    </location>
</feature>
<accession>A0AAV9NAX3</accession>
<keyword evidence="6" id="KW-1185">Reference proteome</keyword>
<evidence type="ECO:0008006" key="7">
    <source>
        <dbReference type="Google" id="ProtNLM"/>
    </source>
</evidence>
<dbReference type="EMBL" id="JAVRRD010000012">
    <property type="protein sequence ID" value="KAK5053339.1"/>
    <property type="molecule type" value="Genomic_DNA"/>
</dbReference>
<dbReference type="PANTHER" id="PTHR10039">
    <property type="entry name" value="AMELOGENIN"/>
    <property type="match status" value="1"/>
</dbReference>
<sequence length="989" mass="112398">MQSIEAADLCKELYEQGSLDENNRIEEYADYLTAANANLETEFTKQAPTSAIRTTKLHKICDDATKTAALLKLELNMIVGRVTDFGDTYRWIFYPPPRTDGHQQHEFVNWLRNETNIFWISGKPGSGKSSLMEYIYQNLQEGQVGFGHLAAWPGSISVRLLSFWFFRPAATPLLKSLEGFWRSLCHQILNTDDSLPERIRSDNDASVPASLKSYLTRSGSRAQGWIVSELQSWFSYLATRSQYNYCILVDGLDEVTQEIREPLLDCVRFIASRSTRVKVCCSSRPEHPFQDATRQYPSIRLQDFNYDDIKLHCDSRLTATRAAPYAREICLRAEGVFLWAYLVTEDLRTAASQGDSLEDLNLRLKECPTEMNDLFAFMLERQDRFYAKHPKPYLSLIYASHYPLEDPTILELLLASQSETELTSDYLKTSDAARIASWESLAIDLEANILARCASLVEFYARDILSYTSFPGSFPYRQLSKANKTAVRFIHRSARDFLAESEGGVNFLQSCNISVQDAIRRLTFASIIAFSLNTDEVSSQRPLRNASSIQAEFWGSPETSAVDKFFAEAQARNPLEWPSLAPEAYCKDRDWDHNYEEPLCTDISLLDNLTYNWTVEFSMSAYLEAKLAGLGSGTASLVAGYSLVRVILNPSFSFDASGREFIDRLEQYLSWTEQLTLVHNLHREFCSHTLVTGCLWQHVQLALIHAYCDGGVKEVIPASGSFLQGLWSKEVQSSYVEGWLIYTENLYERRSYPVICLVPGDAASCAKRYSGYDIFVIHMATQDSAEWGLHALSFCSFSPAGLERFFEVESTANEALQKIILAADKTSRLYTMFHAPEQFGGCLVAILNQYLDELTPVDIARILFLHRHSPMLGVSKGKFCEMVNNGDYVSLSIMSKEEIDRHWCEVVPEDDFKLCNSIRRLLAKWSQQNALALSFEDFQLEKSDSDEEPRHDDHDRDLGHQEARFEEVEGEDVDEGDHLPDPQTTGEDQ</sequence>
<feature type="region of interest" description="Disordered" evidence="2">
    <location>
        <begin position="941"/>
        <end position="989"/>
    </location>
</feature>
<dbReference type="Pfam" id="PF25053">
    <property type="entry name" value="DUF7791"/>
    <property type="match status" value="1"/>
</dbReference>
<dbReference type="RefSeq" id="XP_064706781.1">
    <property type="nucleotide sequence ID" value="XM_064845927.1"/>
</dbReference>
<dbReference type="GeneID" id="89970525"/>
<name>A0AAV9NAX3_9EURO</name>
<evidence type="ECO:0000313" key="5">
    <source>
        <dbReference type="EMBL" id="KAK5053339.1"/>
    </source>
</evidence>
<comment type="caution">
    <text evidence="5">The sequence shown here is derived from an EMBL/GenBank/DDBJ whole genome shotgun (WGS) entry which is preliminary data.</text>
</comment>
<evidence type="ECO:0000256" key="2">
    <source>
        <dbReference type="SAM" id="MobiDB-lite"/>
    </source>
</evidence>
<evidence type="ECO:0000256" key="1">
    <source>
        <dbReference type="ARBA" id="ARBA00022737"/>
    </source>
</evidence>
<dbReference type="SUPFAM" id="SSF52540">
    <property type="entry name" value="P-loop containing nucleoside triphosphate hydrolases"/>
    <property type="match status" value="1"/>
</dbReference>
<dbReference type="PANTHER" id="PTHR10039:SF5">
    <property type="entry name" value="NACHT DOMAIN-CONTAINING PROTEIN"/>
    <property type="match status" value="1"/>
</dbReference>
<keyword evidence="1" id="KW-0677">Repeat</keyword>
<proteinExistence type="predicted"/>
<dbReference type="Proteomes" id="UP001358417">
    <property type="component" value="Unassembled WGS sequence"/>
</dbReference>
<evidence type="ECO:0000259" key="3">
    <source>
        <dbReference type="Pfam" id="PF24883"/>
    </source>
</evidence>
<protein>
    <recommendedName>
        <fullName evidence="7">NACHT domain-containing protein</fullName>
    </recommendedName>
</protein>
<dbReference type="Pfam" id="PF24883">
    <property type="entry name" value="NPHP3_N"/>
    <property type="match status" value="1"/>
</dbReference>
<feature type="compositionally biased region" description="Basic and acidic residues" evidence="2">
    <location>
        <begin position="941"/>
        <end position="967"/>
    </location>
</feature>
<evidence type="ECO:0000313" key="6">
    <source>
        <dbReference type="Proteomes" id="UP001358417"/>
    </source>
</evidence>
<gene>
    <name evidence="5" type="ORF">LTR84_002313</name>
</gene>
<dbReference type="InterPro" id="IPR027417">
    <property type="entry name" value="P-loop_NTPase"/>
</dbReference>
<feature type="domain" description="Nephrocystin 3-like N-terminal" evidence="3">
    <location>
        <begin position="103"/>
        <end position="284"/>
    </location>
</feature>
<evidence type="ECO:0000259" key="4">
    <source>
        <dbReference type="Pfam" id="PF25053"/>
    </source>
</evidence>
<organism evidence="5 6">
    <name type="scientific">Exophiala bonariae</name>
    <dbReference type="NCBI Taxonomy" id="1690606"/>
    <lineage>
        <taxon>Eukaryota</taxon>
        <taxon>Fungi</taxon>
        <taxon>Dikarya</taxon>
        <taxon>Ascomycota</taxon>
        <taxon>Pezizomycotina</taxon>
        <taxon>Eurotiomycetes</taxon>
        <taxon>Chaetothyriomycetidae</taxon>
        <taxon>Chaetothyriales</taxon>
        <taxon>Herpotrichiellaceae</taxon>
        <taxon>Exophiala</taxon>
    </lineage>
</organism>
<dbReference type="AlphaFoldDB" id="A0AAV9NAX3"/>
<dbReference type="Gene3D" id="3.40.50.300">
    <property type="entry name" value="P-loop containing nucleotide triphosphate hydrolases"/>
    <property type="match status" value="1"/>
</dbReference>